<dbReference type="Proteomes" id="UP000078476">
    <property type="component" value="Unassembled WGS sequence"/>
</dbReference>
<proteinExistence type="predicted"/>
<sequence length="264" mass="29904">MSSEHERGDKKGQFCSIPAKPKCGDCPHPKDYIEVCKPTGWFDHTFKRFVNAKDPFTFEKKFEAHHLVCVAPVTQILLSNDGINSVIEQTKWCINNKDNMIAMPLWGHTVKWYCEVEESISVDEVADVINDAMKAPKFKNIPQHDYDHNCKEGYTWEVEVEVEKLADKVKEQGHKLKGKALEGKLNKLSSDFRSRLLDDRGTRKGGTHAAWKLAQKEPPDPDWCQPFSMASDSKVSSKGFPVRVFNGQVAKWVNRIAKAISSGV</sequence>
<dbReference type="STRING" id="980561.A1359_08695"/>
<dbReference type="AlphaFoldDB" id="A0A177NDU9"/>
<protein>
    <submittedName>
        <fullName evidence="1">Uncharacterized protein</fullName>
    </submittedName>
</protein>
<dbReference type="RefSeq" id="WP_066981700.1">
    <property type="nucleotide sequence ID" value="NZ_LUUI01000098.1"/>
</dbReference>
<comment type="caution">
    <text evidence="1">The sequence shown here is derived from an EMBL/GenBank/DDBJ whole genome shotgun (WGS) entry which is preliminary data.</text>
</comment>
<dbReference type="EMBL" id="LUUI01000098">
    <property type="protein sequence ID" value="OAI16085.1"/>
    <property type="molecule type" value="Genomic_DNA"/>
</dbReference>
<reference evidence="1 2" key="1">
    <citation type="submission" date="2016-03" db="EMBL/GenBank/DDBJ databases">
        <authorList>
            <person name="Ploux O."/>
        </authorList>
    </citation>
    <scope>NUCLEOTIDE SEQUENCE [LARGE SCALE GENOMIC DNA]</scope>
    <source>
        <strain evidence="1 2">R-45370</strain>
    </source>
</reference>
<keyword evidence="2" id="KW-1185">Reference proteome</keyword>
<name>A0A177NDU9_9GAMM</name>
<dbReference type="OrthoDB" id="9821823at2"/>
<accession>A0A177NDU9</accession>
<gene>
    <name evidence="1" type="ORF">A1359_08695</name>
</gene>
<evidence type="ECO:0000313" key="1">
    <source>
        <dbReference type="EMBL" id="OAI16085.1"/>
    </source>
</evidence>
<evidence type="ECO:0000313" key="2">
    <source>
        <dbReference type="Proteomes" id="UP000078476"/>
    </source>
</evidence>
<organism evidence="1 2">
    <name type="scientific">Methylomonas lenta</name>
    <dbReference type="NCBI Taxonomy" id="980561"/>
    <lineage>
        <taxon>Bacteria</taxon>
        <taxon>Pseudomonadati</taxon>
        <taxon>Pseudomonadota</taxon>
        <taxon>Gammaproteobacteria</taxon>
        <taxon>Methylococcales</taxon>
        <taxon>Methylococcaceae</taxon>
        <taxon>Methylomonas</taxon>
    </lineage>
</organism>